<organism evidence="4 5">
    <name type="scientific">Nocardioides bigeumensis</name>
    <dbReference type="NCBI Taxonomy" id="433657"/>
    <lineage>
        <taxon>Bacteria</taxon>
        <taxon>Bacillati</taxon>
        <taxon>Actinomycetota</taxon>
        <taxon>Actinomycetes</taxon>
        <taxon>Propionibacteriales</taxon>
        <taxon>Nocardioidaceae</taxon>
        <taxon>Nocardioides</taxon>
    </lineage>
</organism>
<gene>
    <name evidence="4" type="ORF">GCM10009843_33830</name>
</gene>
<evidence type="ECO:0000313" key="5">
    <source>
        <dbReference type="Proteomes" id="UP001500575"/>
    </source>
</evidence>
<dbReference type="PANTHER" id="PTHR33371">
    <property type="entry name" value="INTERMEMBRANE PHOSPHOLIPID TRANSPORT SYSTEM BINDING PROTEIN MLAD-RELATED"/>
    <property type="match status" value="1"/>
</dbReference>
<proteinExistence type="predicted"/>
<dbReference type="PANTHER" id="PTHR33371:SF4">
    <property type="entry name" value="INTERMEMBRANE PHOSPHOLIPID TRANSPORT SYSTEM BINDING PROTEIN MLAD"/>
    <property type="match status" value="1"/>
</dbReference>
<feature type="domain" description="Mce/MlaD" evidence="2">
    <location>
        <begin position="33"/>
        <end position="106"/>
    </location>
</feature>
<dbReference type="Proteomes" id="UP001500575">
    <property type="component" value="Unassembled WGS sequence"/>
</dbReference>
<feature type="domain" description="Mammalian cell entry C-terminal" evidence="3">
    <location>
        <begin position="115"/>
        <end position="290"/>
    </location>
</feature>
<dbReference type="RefSeq" id="WP_344304992.1">
    <property type="nucleotide sequence ID" value="NZ_BAAAQQ010000013.1"/>
</dbReference>
<dbReference type="InterPro" id="IPR024516">
    <property type="entry name" value="Mce_C"/>
</dbReference>
<dbReference type="InterPro" id="IPR052336">
    <property type="entry name" value="MlaD_Phospholipid_Transporter"/>
</dbReference>
<dbReference type="InterPro" id="IPR003399">
    <property type="entry name" value="Mce/MlaD"/>
</dbReference>
<reference evidence="5" key="1">
    <citation type="journal article" date="2019" name="Int. J. Syst. Evol. Microbiol.">
        <title>The Global Catalogue of Microorganisms (GCM) 10K type strain sequencing project: providing services to taxonomists for standard genome sequencing and annotation.</title>
        <authorList>
            <consortium name="The Broad Institute Genomics Platform"/>
            <consortium name="The Broad Institute Genome Sequencing Center for Infectious Disease"/>
            <person name="Wu L."/>
            <person name="Ma J."/>
        </authorList>
    </citation>
    <scope>NUCLEOTIDE SEQUENCE [LARGE SCALE GENOMIC DNA]</scope>
    <source>
        <strain evidence="5">JCM 16021</strain>
    </source>
</reference>
<sequence>MDLRKIFVPALLVGLLVAALVTFKPFFGDGERKTVVAHFPRAISIFEGSDVRVLGVAVGTVDQVVPSGTDVEVTMSYDADVRIPEDASAVIIAPSIVGDRFVQLTPAYDPSTKGAVLADGAELGVDRTSVPLELDQVYSSLNDLNVALGPTGANKQGALSDLLEVTADNFDGQGAAFHQTIADFGRFSQTLSNNREELFGTAAKLQSFLETLADNDTTVRQFNRSLADISGVLSGERQELAAALDNLGTALSQVSGFVKENRDILGRNIKGLNRVSKVLVKQRDSLDEILRVGPLALNNLALTYNPQAGTLDTRANLGELVGQIENDPALLLCSIVEQADDPGNACDLIKKLLPGKLPLPGAPRGVPFTPGFGGGERSGDRYDPTLGGLVASPAGEGTR</sequence>
<evidence type="ECO:0000313" key="4">
    <source>
        <dbReference type="EMBL" id="GAA2130870.1"/>
    </source>
</evidence>
<protein>
    <submittedName>
        <fullName evidence="4">MCE family protein</fullName>
    </submittedName>
</protein>
<name>A0ABP5KJ55_9ACTN</name>
<evidence type="ECO:0000259" key="2">
    <source>
        <dbReference type="Pfam" id="PF02470"/>
    </source>
</evidence>
<evidence type="ECO:0000256" key="1">
    <source>
        <dbReference type="SAM" id="MobiDB-lite"/>
    </source>
</evidence>
<evidence type="ECO:0000259" key="3">
    <source>
        <dbReference type="Pfam" id="PF11887"/>
    </source>
</evidence>
<dbReference type="NCBIfam" id="TIGR00996">
    <property type="entry name" value="Mtu_fam_mce"/>
    <property type="match status" value="1"/>
</dbReference>
<keyword evidence="5" id="KW-1185">Reference proteome</keyword>
<dbReference type="Pfam" id="PF02470">
    <property type="entry name" value="MlaD"/>
    <property type="match status" value="1"/>
</dbReference>
<dbReference type="InterPro" id="IPR005693">
    <property type="entry name" value="Mce"/>
</dbReference>
<dbReference type="EMBL" id="BAAAQQ010000013">
    <property type="protein sequence ID" value="GAA2130870.1"/>
    <property type="molecule type" value="Genomic_DNA"/>
</dbReference>
<feature type="region of interest" description="Disordered" evidence="1">
    <location>
        <begin position="371"/>
        <end position="399"/>
    </location>
</feature>
<accession>A0ABP5KJ55</accession>
<comment type="caution">
    <text evidence="4">The sequence shown here is derived from an EMBL/GenBank/DDBJ whole genome shotgun (WGS) entry which is preliminary data.</text>
</comment>
<dbReference type="Pfam" id="PF11887">
    <property type="entry name" value="Mce4_CUP1"/>
    <property type="match status" value="1"/>
</dbReference>